<comment type="caution">
    <text evidence="1">The sequence shown here is derived from an EMBL/GenBank/DDBJ whole genome shotgun (WGS) entry which is preliminary data.</text>
</comment>
<proteinExistence type="predicted"/>
<keyword evidence="2" id="KW-1185">Reference proteome</keyword>
<name>A0A919N3T3_9ACTN</name>
<evidence type="ECO:0000313" key="1">
    <source>
        <dbReference type="EMBL" id="GIF03874.1"/>
    </source>
</evidence>
<organism evidence="1 2">
    <name type="scientific">Actinoplanes siamensis</name>
    <dbReference type="NCBI Taxonomy" id="1223317"/>
    <lineage>
        <taxon>Bacteria</taxon>
        <taxon>Bacillati</taxon>
        <taxon>Actinomycetota</taxon>
        <taxon>Actinomycetes</taxon>
        <taxon>Micromonosporales</taxon>
        <taxon>Micromonosporaceae</taxon>
        <taxon>Actinoplanes</taxon>
    </lineage>
</organism>
<accession>A0A919N3T3</accession>
<sequence>MLALLSDVRLLAAEARLSTVFGRLGLIGVRFGPEPAAAGDAAGAVRRLGVRAVRGRLAAQVAGRPPDQGSALEPLLVTGPDRILASRFPGRARLSPD</sequence>
<dbReference type="AlphaFoldDB" id="A0A919N3T3"/>
<dbReference type="Proteomes" id="UP000629619">
    <property type="component" value="Unassembled WGS sequence"/>
</dbReference>
<protein>
    <submittedName>
        <fullName evidence="1">Uncharacterized protein</fullName>
    </submittedName>
</protein>
<evidence type="ECO:0000313" key="2">
    <source>
        <dbReference type="Proteomes" id="UP000629619"/>
    </source>
</evidence>
<dbReference type="RefSeq" id="WP_203677575.1">
    <property type="nucleotide sequence ID" value="NZ_BOMW01000014.1"/>
</dbReference>
<dbReference type="EMBL" id="BOMW01000014">
    <property type="protein sequence ID" value="GIF03874.1"/>
    <property type="molecule type" value="Genomic_DNA"/>
</dbReference>
<gene>
    <name evidence="1" type="ORF">Asi03nite_14120</name>
</gene>
<reference evidence="1" key="1">
    <citation type="submission" date="2021-01" db="EMBL/GenBank/DDBJ databases">
        <title>Whole genome shotgun sequence of Actinoplanes siamensis NBRC 109076.</title>
        <authorList>
            <person name="Komaki H."/>
            <person name="Tamura T."/>
        </authorList>
    </citation>
    <scope>NUCLEOTIDE SEQUENCE</scope>
    <source>
        <strain evidence="1">NBRC 109076</strain>
    </source>
</reference>